<evidence type="ECO:0000313" key="3">
    <source>
        <dbReference type="EMBL" id="MCO1660333.1"/>
    </source>
</evidence>
<dbReference type="Pfam" id="PF04248">
    <property type="entry name" value="NTP_transf_9"/>
    <property type="match status" value="1"/>
</dbReference>
<dbReference type="InterPro" id="IPR007361">
    <property type="entry name" value="DUF427"/>
</dbReference>
<sequence length="199" mass="22007">MCAVASRCARCPAVCACRGRRRRAVPGRGGDDGRVPHPRPDRPGPGQESVWDYPRPPRAEPDHRRARLRHGGVLVADTADLVRVLETSHPPTFYLPRAAFGEHLRPGGRTTVCEWKGVARYVELLVEGAEPVPAVGWWYPEPDRRYPSLRDRVAVYPGLLDEITLDGERVRPQPGGFYGGWVTDDVAGPFKGGPGSWGW</sequence>
<dbReference type="Proteomes" id="UP001165283">
    <property type="component" value="Unassembled WGS sequence"/>
</dbReference>
<dbReference type="PANTHER" id="PTHR43058:SF1">
    <property type="entry name" value="DUF427 DOMAIN-CONTAINING PROTEIN"/>
    <property type="match status" value="1"/>
</dbReference>
<gene>
    <name evidence="3" type="ORF">KDL28_35265</name>
</gene>
<dbReference type="Gene3D" id="2.170.150.40">
    <property type="entry name" value="Domain of unknown function (DUF427)"/>
    <property type="match status" value="1"/>
</dbReference>
<evidence type="ECO:0000313" key="4">
    <source>
        <dbReference type="Proteomes" id="UP001165283"/>
    </source>
</evidence>
<feature type="domain" description="DUF427" evidence="2">
    <location>
        <begin position="67"/>
        <end position="157"/>
    </location>
</feature>
<dbReference type="PANTHER" id="PTHR43058">
    <property type="entry name" value="SLR0655 PROTEIN"/>
    <property type="match status" value="1"/>
</dbReference>
<dbReference type="InterPro" id="IPR038694">
    <property type="entry name" value="DUF427_sf"/>
</dbReference>
<comment type="caution">
    <text evidence="3">The sequence shown here is derived from an EMBL/GenBank/DDBJ whole genome shotgun (WGS) entry which is preliminary data.</text>
</comment>
<name>A0ABT1ABM5_9PSEU</name>
<organism evidence="3 4">
    <name type="scientific">Pseudonocardia humida</name>
    <dbReference type="NCBI Taxonomy" id="2800819"/>
    <lineage>
        <taxon>Bacteria</taxon>
        <taxon>Bacillati</taxon>
        <taxon>Actinomycetota</taxon>
        <taxon>Actinomycetes</taxon>
        <taxon>Pseudonocardiales</taxon>
        <taxon>Pseudonocardiaceae</taxon>
        <taxon>Pseudonocardia</taxon>
    </lineage>
</organism>
<reference evidence="3" key="1">
    <citation type="submission" date="2021-04" db="EMBL/GenBank/DDBJ databases">
        <title>Pseudonocardia sp. nov., isolated from sandy soil of mangrove forest.</title>
        <authorList>
            <person name="Zan Z."/>
            <person name="Huang R."/>
            <person name="Liu W."/>
        </authorList>
    </citation>
    <scope>NUCLEOTIDE SEQUENCE</scope>
    <source>
        <strain evidence="3">S2-4</strain>
    </source>
</reference>
<keyword evidence="4" id="KW-1185">Reference proteome</keyword>
<proteinExistence type="predicted"/>
<protein>
    <submittedName>
        <fullName evidence="3">DUF427 domain-containing protein</fullName>
    </submittedName>
</protein>
<evidence type="ECO:0000256" key="1">
    <source>
        <dbReference type="SAM" id="MobiDB-lite"/>
    </source>
</evidence>
<dbReference type="EMBL" id="JAGSOV010000081">
    <property type="protein sequence ID" value="MCO1660333.1"/>
    <property type="molecule type" value="Genomic_DNA"/>
</dbReference>
<feature type="compositionally biased region" description="Basic and acidic residues" evidence="1">
    <location>
        <begin position="29"/>
        <end position="42"/>
    </location>
</feature>
<evidence type="ECO:0000259" key="2">
    <source>
        <dbReference type="Pfam" id="PF04248"/>
    </source>
</evidence>
<feature type="region of interest" description="Disordered" evidence="1">
    <location>
        <begin position="25"/>
        <end position="64"/>
    </location>
</feature>
<accession>A0ABT1ABM5</accession>